<dbReference type="Proteomes" id="UP000324632">
    <property type="component" value="Chromosome 3"/>
</dbReference>
<dbReference type="AlphaFoldDB" id="A0A5A9PS10"/>
<name>A0A5A9PS10_9TELE</name>
<comment type="caution">
    <text evidence="1">The sequence shown here is derived from an EMBL/GenBank/DDBJ whole genome shotgun (WGS) entry which is preliminary data.</text>
</comment>
<evidence type="ECO:0000313" key="1">
    <source>
        <dbReference type="EMBL" id="KAA0723821.1"/>
    </source>
</evidence>
<gene>
    <name evidence="1" type="ORF">E1301_Tti014144</name>
</gene>
<sequence length="129" mass="14401">MEENAGCLHLGHWRPQFIKLNEELEQCHGNCNRRRSLEPPTLITVSVSPSSAEVQGSVVAACQHTEQLFSCRDAGRKCCQTVESDLQALMYDSHLIDEQLKSAFSPDLPCSSRSTITAVPNFLDYNCQM</sequence>
<protein>
    <submittedName>
        <fullName evidence="1">Uncharacterized protein</fullName>
    </submittedName>
</protein>
<dbReference type="EMBL" id="SOYY01000003">
    <property type="protein sequence ID" value="KAA0723821.1"/>
    <property type="molecule type" value="Genomic_DNA"/>
</dbReference>
<organism evidence="1 2">
    <name type="scientific">Triplophysa tibetana</name>
    <dbReference type="NCBI Taxonomy" id="1572043"/>
    <lineage>
        <taxon>Eukaryota</taxon>
        <taxon>Metazoa</taxon>
        <taxon>Chordata</taxon>
        <taxon>Craniata</taxon>
        <taxon>Vertebrata</taxon>
        <taxon>Euteleostomi</taxon>
        <taxon>Actinopterygii</taxon>
        <taxon>Neopterygii</taxon>
        <taxon>Teleostei</taxon>
        <taxon>Ostariophysi</taxon>
        <taxon>Cypriniformes</taxon>
        <taxon>Nemacheilidae</taxon>
        <taxon>Triplophysa</taxon>
    </lineage>
</organism>
<reference evidence="1 2" key="1">
    <citation type="journal article" date="2019" name="Mol. Ecol. Resour.">
        <title>Chromosome-level genome assembly of Triplophysa tibetana, a fish adapted to the harsh high-altitude environment of the Tibetan Plateau.</title>
        <authorList>
            <person name="Yang X."/>
            <person name="Liu H."/>
            <person name="Ma Z."/>
            <person name="Zou Y."/>
            <person name="Zou M."/>
            <person name="Mao Y."/>
            <person name="Li X."/>
            <person name="Wang H."/>
            <person name="Chen T."/>
            <person name="Wang W."/>
            <person name="Yang R."/>
        </authorList>
    </citation>
    <scope>NUCLEOTIDE SEQUENCE [LARGE SCALE GENOMIC DNA]</scope>
    <source>
        <strain evidence="1">TTIB1903HZAU</strain>
        <tissue evidence="1">Muscle</tissue>
    </source>
</reference>
<evidence type="ECO:0000313" key="2">
    <source>
        <dbReference type="Proteomes" id="UP000324632"/>
    </source>
</evidence>
<keyword evidence="2" id="KW-1185">Reference proteome</keyword>
<accession>A0A5A9PS10</accession>
<proteinExistence type="predicted"/>